<evidence type="ECO:0008006" key="2">
    <source>
        <dbReference type="Google" id="ProtNLM"/>
    </source>
</evidence>
<evidence type="ECO:0000313" key="1">
    <source>
        <dbReference type="EMBL" id="VAW91274.1"/>
    </source>
</evidence>
<dbReference type="Gene3D" id="3.20.160.10">
    <property type="entry name" value="vpa0580 domain like"/>
    <property type="match status" value="1"/>
</dbReference>
<accession>A0A3B1ABU8</accession>
<organism evidence="1">
    <name type="scientific">hydrothermal vent metagenome</name>
    <dbReference type="NCBI Taxonomy" id="652676"/>
    <lineage>
        <taxon>unclassified sequences</taxon>
        <taxon>metagenomes</taxon>
        <taxon>ecological metagenomes</taxon>
    </lineage>
</organism>
<gene>
    <name evidence="1" type="ORF">MNBD_GAMMA23-1447</name>
</gene>
<dbReference type="InterPro" id="IPR038604">
    <property type="entry name" value="HopJ_sf"/>
</dbReference>
<name>A0A3B1ABU8_9ZZZZ</name>
<dbReference type="Pfam" id="PF08888">
    <property type="entry name" value="HopJ"/>
    <property type="match status" value="1"/>
</dbReference>
<sequence>MTKNELLTLIKTQPEKINFDDVIAVINTDYTYSPSRFSNGQGKAMVVNESGSNEGSCKIFSFAKLNQLTKQQTLYCFGLYYREDVLKNPDRHDHANIRTLITYSLDDIIFDTPALTSK</sequence>
<reference evidence="1" key="1">
    <citation type="submission" date="2018-06" db="EMBL/GenBank/DDBJ databases">
        <authorList>
            <person name="Zhirakovskaya E."/>
        </authorList>
    </citation>
    <scope>NUCLEOTIDE SEQUENCE</scope>
</reference>
<dbReference type="InterPro" id="IPR014984">
    <property type="entry name" value="HopJ"/>
</dbReference>
<dbReference type="AlphaFoldDB" id="A0A3B1ABU8"/>
<dbReference type="EMBL" id="UOFT01000008">
    <property type="protein sequence ID" value="VAW91274.1"/>
    <property type="molecule type" value="Genomic_DNA"/>
</dbReference>
<proteinExistence type="predicted"/>
<protein>
    <recommendedName>
        <fullName evidence="2">Type III effector HopPmaJ</fullName>
    </recommendedName>
</protein>